<evidence type="ECO:0000313" key="2">
    <source>
        <dbReference type="Proteomes" id="UP000585474"/>
    </source>
</evidence>
<dbReference type="OrthoDB" id="415023at2759"/>
<gene>
    <name evidence="1" type="ORF">Acr_00g0040250</name>
</gene>
<dbReference type="EMBL" id="BJWL01000231">
    <property type="protein sequence ID" value="GFS35506.1"/>
    <property type="molecule type" value="Genomic_DNA"/>
</dbReference>
<proteinExistence type="predicted"/>
<keyword evidence="2" id="KW-1185">Reference proteome</keyword>
<dbReference type="Proteomes" id="UP000585474">
    <property type="component" value="Unassembled WGS sequence"/>
</dbReference>
<reference evidence="2" key="1">
    <citation type="submission" date="2019-07" db="EMBL/GenBank/DDBJ databases">
        <title>De Novo Assembly of kiwifruit Actinidia rufa.</title>
        <authorList>
            <person name="Sugita-Konishi S."/>
            <person name="Sato K."/>
            <person name="Mori E."/>
            <person name="Abe Y."/>
            <person name="Kisaki G."/>
            <person name="Hamano K."/>
            <person name="Suezawa K."/>
            <person name="Otani M."/>
            <person name="Fukuda T."/>
            <person name="Manabe T."/>
            <person name="Gomi K."/>
            <person name="Tabuchi M."/>
            <person name="Akimitsu K."/>
            <person name="Kataoka I."/>
        </authorList>
    </citation>
    <scope>NUCLEOTIDE SEQUENCE [LARGE SCALE GENOMIC DNA]</scope>
    <source>
        <strain evidence="2">cv. Fuchu</strain>
    </source>
</reference>
<evidence type="ECO:0000313" key="1">
    <source>
        <dbReference type="EMBL" id="GFS35506.1"/>
    </source>
</evidence>
<sequence length="105" mass="11754">MIMYEQDPDVVRWGLQLLDICRISNGGSPGSTIHYNRDLSRVESVREGYCEPKCNALESDEIIVCAFQEELSRLAAAEASGFSHGGEEHLQESILAQDWRGPSKR</sequence>
<name>A0A7J0DJH7_9ERIC</name>
<protein>
    <submittedName>
        <fullName evidence="1">Uncharacterized protein</fullName>
    </submittedName>
</protein>
<accession>A0A7J0DJH7</accession>
<organism evidence="1 2">
    <name type="scientific">Actinidia rufa</name>
    <dbReference type="NCBI Taxonomy" id="165716"/>
    <lineage>
        <taxon>Eukaryota</taxon>
        <taxon>Viridiplantae</taxon>
        <taxon>Streptophyta</taxon>
        <taxon>Embryophyta</taxon>
        <taxon>Tracheophyta</taxon>
        <taxon>Spermatophyta</taxon>
        <taxon>Magnoliopsida</taxon>
        <taxon>eudicotyledons</taxon>
        <taxon>Gunneridae</taxon>
        <taxon>Pentapetalae</taxon>
        <taxon>asterids</taxon>
        <taxon>Ericales</taxon>
        <taxon>Actinidiaceae</taxon>
        <taxon>Actinidia</taxon>
    </lineage>
</organism>
<comment type="caution">
    <text evidence="1">The sequence shown here is derived from an EMBL/GenBank/DDBJ whole genome shotgun (WGS) entry which is preliminary data.</text>
</comment>
<dbReference type="AlphaFoldDB" id="A0A7J0DJH7"/>